<dbReference type="Proteomes" id="UP001497516">
    <property type="component" value="Chromosome 9"/>
</dbReference>
<sequence>MAGNSSESVINLNDPNQIITLNRASQLPTKLSGDNFPTWRAQLFTLLRGLDLLRFLDDTHPERAATASAAVRTHWFRQDQLLLHAILASRQAWTILERMFASQS</sequence>
<organism evidence="1 2">
    <name type="scientific">Linum trigynum</name>
    <dbReference type="NCBI Taxonomy" id="586398"/>
    <lineage>
        <taxon>Eukaryota</taxon>
        <taxon>Viridiplantae</taxon>
        <taxon>Streptophyta</taxon>
        <taxon>Embryophyta</taxon>
        <taxon>Tracheophyta</taxon>
        <taxon>Spermatophyta</taxon>
        <taxon>Magnoliopsida</taxon>
        <taxon>eudicotyledons</taxon>
        <taxon>Gunneridae</taxon>
        <taxon>Pentapetalae</taxon>
        <taxon>rosids</taxon>
        <taxon>fabids</taxon>
        <taxon>Malpighiales</taxon>
        <taxon>Linaceae</taxon>
        <taxon>Linum</taxon>
    </lineage>
</organism>
<protein>
    <recommendedName>
        <fullName evidence="3">Retrotransposon Copia-like N-terminal domain-containing protein</fullName>
    </recommendedName>
</protein>
<name>A0AAV2GS02_9ROSI</name>
<dbReference type="AlphaFoldDB" id="A0AAV2GS02"/>
<keyword evidence="2" id="KW-1185">Reference proteome</keyword>
<accession>A0AAV2GS02</accession>
<evidence type="ECO:0000313" key="1">
    <source>
        <dbReference type="EMBL" id="CAL1413047.1"/>
    </source>
</evidence>
<proteinExistence type="predicted"/>
<evidence type="ECO:0000313" key="2">
    <source>
        <dbReference type="Proteomes" id="UP001497516"/>
    </source>
</evidence>
<reference evidence="1 2" key="1">
    <citation type="submission" date="2024-04" db="EMBL/GenBank/DDBJ databases">
        <authorList>
            <person name="Fracassetti M."/>
        </authorList>
    </citation>
    <scope>NUCLEOTIDE SEQUENCE [LARGE SCALE GENOMIC DNA]</scope>
</reference>
<dbReference type="EMBL" id="OZ034822">
    <property type="protein sequence ID" value="CAL1413047.1"/>
    <property type="molecule type" value="Genomic_DNA"/>
</dbReference>
<dbReference type="PANTHER" id="PTHR47481:SF34">
    <property type="entry name" value="CCHC-TYPE DOMAIN-CONTAINING PROTEIN"/>
    <property type="match status" value="1"/>
</dbReference>
<evidence type="ECO:0008006" key="3">
    <source>
        <dbReference type="Google" id="ProtNLM"/>
    </source>
</evidence>
<dbReference type="PANTHER" id="PTHR47481">
    <property type="match status" value="1"/>
</dbReference>
<gene>
    <name evidence="1" type="ORF">LTRI10_LOCUS52301</name>
</gene>